<evidence type="ECO:0000313" key="2">
    <source>
        <dbReference type="Proteomes" id="UP001238450"/>
    </source>
</evidence>
<dbReference type="RefSeq" id="WP_307252956.1">
    <property type="nucleotide sequence ID" value="NZ_JAUSUV010000007.1"/>
</dbReference>
<organism evidence="1 2">
    <name type="scientific">Croceifilum oryzae</name>
    <dbReference type="NCBI Taxonomy" id="1553429"/>
    <lineage>
        <taxon>Bacteria</taxon>
        <taxon>Bacillati</taxon>
        <taxon>Bacillota</taxon>
        <taxon>Bacilli</taxon>
        <taxon>Bacillales</taxon>
        <taxon>Thermoactinomycetaceae</taxon>
        <taxon>Croceifilum</taxon>
    </lineage>
</organism>
<protein>
    <submittedName>
        <fullName evidence="1">Uncharacterized protein</fullName>
    </submittedName>
</protein>
<keyword evidence="2" id="KW-1185">Reference proteome</keyword>
<dbReference type="AlphaFoldDB" id="A0AAJ1WSU4"/>
<dbReference type="EMBL" id="JAUSUV010000007">
    <property type="protein sequence ID" value="MDQ0417758.1"/>
    <property type="molecule type" value="Genomic_DNA"/>
</dbReference>
<accession>A0AAJ1WSU4</accession>
<gene>
    <name evidence="1" type="ORF">J2Z48_001931</name>
</gene>
<evidence type="ECO:0000313" key="1">
    <source>
        <dbReference type="EMBL" id="MDQ0417758.1"/>
    </source>
</evidence>
<sequence>MDQAHHPKQKTIALAVPDKPTSNENVLGAMYLALASKDGADLHFTSSQAHYLSCG</sequence>
<name>A0AAJ1WSU4_9BACL</name>
<comment type="caution">
    <text evidence="1">The sequence shown here is derived from an EMBL/GenBank/DDBJ whole genome shotgun (WGS) entry which is preliminary data.</text>
</comment>
<proteinExistence type="predicted"/>
<reference evidence="1 2" key="1">
    <citation type="submission" date="2023-07" db="EMBL/GenBank/DDBJ databases">
        <title>Genomic Encyclopedia of Type Strains, Phase IV (KMG-IV): sequencing the most valuable type-strain genomes for metagenomic binning, comparative biology and taxonomic classification.</title>
        <authorList>
            <person name="Goeker M."/>
        </authorList>
    </citation>
    <scope>NUCLEOTIDE SEQUENCE [LARGE SCALE GENOMIC DNA]</scope>
    <source>
        <strain evidence="1 2">DSM 46876</strain>
    </source>
</reference>
<dbReference type="Proteomes" id="UP001238450">
    <property type="component" value="Unassembled WGS sequence"/>
</dbReference>